<proteinExistence type="predicted"/>
<feature type="compositionally biased region" description="Low complexity" evidence="1">
    <location>
        <begin position="257"/>
        <end position="266"/>
    </location>
</feature>
<feature type="compositionally biased region" description="Basic residues" evidence="1">
    <location>
        <begin position="202"/>
        <end position="219"/>
    </location>
</feature>
<evidence type="ECO:0000259" key="3">
    <source>
        <dbReference type="SMART" id="SM00274"/>
    </source>
</evidence>
<keyword evidence="2" id="KW-0732">Signal</keyword>
<keyword evidence="5" id="KW-1185">Reference proteome</keyword>
<gene>
    <name evidence="4" type="ORF">RB653_008987</name>
</gene>
<sequence length="678" mass="77290">MNVLTILEIVLISYLFIYTESKEINCLHLQQEECSKHKDICFLANVNSCCEKDFLMCLPISSKYCETSTEELFSNKLLKKSPPSNTHEWCLKKKKSILRFNTSCVPEIDSDSEYFKPNLYKCKFSKCQKGFKCIDEPVHKKCETENNSCCKYESKCVPTKDINQLDGPIFKNPKGQLAETIFNSLNPDSQFKDKPIHENDKKKKHNNDKKDKKNSKKNNNKNNKLNNEINQGDSISEPLDRIINDQTPIPWNLKNSKQQQHQQQQKQIHKFNSGSPYPVLPPASTTHLNTIEPTTFTSNSIRFQLKEEDIKNDEKVGELNNEEQIEKKKKKNKNKKKNKKTKKPKTTKKPTTEKPSKKPKVTEQPEDDPSIEITEEPTITPTIPPTLSPVHEDPCKRASCPIGSHCLVYGNQAYCKLDKPPTFPSKSPLPTVKKLDTISMFYTKSKMLLREYTSEDKSKRMLSCSTISCQLDEVCVSKEGMDPYCKLKPPPSPNSYNKSSCNECPTGSFRCNPNPNENTPLKCYPKLICPKSTIPNGYFCISDPIRGGYFVKYESQINLSCETLLCQGSNSYCSVAEKGPICKTWPNDTIQYKPSCDKCPKDTMSCMTDDNNKNRVVCRIDRPSCSVIKCPTDQYCVNTEKGPTCYKRSIECSNSRCPKGYSCIRDEFRGGSCLKDNE</sequence>
<feature type="chain" id="PRO_5043031160" description="Follistatin-like domain-containing protein" evidence="2">
    <location>
        <begin position="22"/>
        <end position="678"/>
    </location>
</feature>
<feature type="region of interest" description="Disordered" evidence="1">
    <location>
        <begin position="321"/>
        <end position="390"/>
    </location>
</feature>
<dbReference type="InterPro" id="IPR003645">
    <property type="entry name" value="Fol_N"/>
</dbReference>
<dbReference type="EMBL" id="JAVFKY010000003">
    <property type="protein sequence ID" value="KAK5579306.1"/>
    <property type="molecule type" value="Genomic_DNA"/>
</dbReference>
<feature type="region of interest" description="Disordered" evidence="1">
    <location>
        <begin position="184"/>
        <end position="278"/>
    </location>
</feature>
<feature type="domain" description="Follistatin-like" evidence="3">
    <location>
        <begin position="394"/>
        <end position="416"/>
    </location>
</feature>
<dbReference type="GO" id="GO:0031160">
    <property type="term" value="C:spore wall"/>
    <property type="evidence" value="ECO:0007669"/>
    <property type="project" value="UniProtKB-ARBA"/>
</dbReference>
<evidence type="ECO:0000313" key="5">
    <source>
        <dbReference type="Proteomes" id="UP001344447"/>
    </source>
</evidence>
<dbReference type="SMART" id="SM00274">
    <property type="entry name" value="FOLN"/>
    <property type="match status" value="4"/>
</dbReference>
<feature type="domain" description="Follistatin-like" evidence="3">
    <location>
        <begin position="651"/>
        <end position="674"/>
    </location>
</feature>
<feature type="compositionally biased region" description="Acidic residues" evidence="1">
    <location>
        <begin position="364"/>
        <end position="375"/>
    </location>
</feature>
<feature type="compositionally biased region" description="Basic residues" evidence="1">
    <location>
        <begin position="327"/>
        <end position="348"/>
    </location>
</feature>
<organism evidence="4 5">
    <name type="scientific">Dictyostelium firmibasis</name>
    <dbReference type="NCBI Taxonomy" id="79012"/>
    <lineage>
        <taxon>Eukaryota</taxon>
        <taxon>Amoebozoa</taxon>
        <taxon>Evosea</taxon>
        <taxon>Eumycetozoa</taxon>
        <taxon>Dictyostelia</taxon>
        <taxon>Dictyosteliales</taxon>
        <taxon>Dictyosteliaceae</taxon>
        <taxon>Dictyostelium</taxon>
    </lineage>
</organism>
<accession>A0AAN7YUG5</accession>
<feature type="domain" description="Follistatin-like" evidence="3">
    <location>
        <begin position="624"/>
        <end position="646"/>
    </location>
</feature>
<dbReference type="Proteomes" id="UP001344447">
    <property type="component" value="Unassembled WGS sequence"/>
</dbReference>
<dbReference type="AlphaFoldDB" id="A0AAN7YUG5"/>
<feature type="domain" description="Follistatin-like" evidence="3">
    <location>
        <begin position="463"/>
        <end position="486"/>
    </location>
</feature>
<protein>
    <recommendedName>
        <fullName evidence="3">Follistatin-like domain-containing protein</fullName>
    </recommendedName>
</protein>
<evidence type="ECO:0000256" key="2">
    <source>
        <dbReference type="SAM" id="SignalP"/>
    </source>
</evidence>
<name>A0AAN7YUG5_9MYCE</name>
<evidence type="ECO:0000313" key="4">
    <source>
        <dbReference type="EMBL" id="KAK5579306.1"/>
    </source>
</evidence>
<reference evidence="4 5" key="1">
    <citation type="submission" date="2023-11" db="EMBL/GenBank/DDBJ databases">
        <title>Dfirmibasis_genome.</title>
        <authorList>
            <person name="Edelbroek B."/>
            <person name="Kjellin J."/>
            <person name="Jerlstrom-Hultqvist J."/>
            <person name="Soderbom F."/>
        </authorList>
    </citation>
    <scope>NUCLEOTIDE SEQUENCE [LARGE SCALE GENOMIC DNA]</scope>
    <source>
        <strain evidence="4 5">TNS-C-14</strain>
    </source>
</reference>
<feature type="signal peptide" evidence="2">
    <location>
        <begin position="1"/>
        <end position="21"/>
    </location>
</feature>
<comment type="caution">
    <text evidence="4">The sequence shown here is derived from an EMBL/GenBank/DDBJ whole genome shotgun (WGS) entry which is preliminary data.</text>
</comment>
<feature type="compositionally biased region" description="Polar residues" evidence="1">
    <location>
        <begin position="244"/>
        <end position="256"/>
    </location>
</feature>
<evidence type="ECO:0000256" key="1">
    <source>
        <dbReference type="SAM" id="MobiDB-lite"/>
    </source>
</evidence>
<feature type="compositionally biased region" description="Basic and acidic residues" evidence="1">
    <location>
        <begin position="350"/>
        <end position="363"/>
    </location>
</feature>
<dbReference type="GO" id="GO:0030435">
    <property type="term" value="P:sporulation resulting in formation of a cellular spore"/>
    <property type="evidence" value="ECO:0007669"/>
    <property type="project" value="UniProtKB-ARBA"/>
</dbReference>
<feature type="compositionally biased region" description="Basic and acidic residues" evidence="1">
    <location>
        <begin position="190"/>
        <end position="201"/>
    </location>
</feature>